<dbReference type="SFLD" id="SFLDS00003">
    <property type="entry name" value="Haloacid_Dehalogenase"/>
    <property type="match status" value="1"/>
</dbReference>
<accession>A0ABZ1YXA5</accession>
<name>A0ABZ1YXA5_9NOCA</name>
<dbReference type="EMBL" id="CP109441">
    <property type="protein sequence ID" value="WUV46796.1"/>
    <property type="molecule type" value="Genomic_DNA"/>
</dbReference>
<gene>
    <name evidence="1" type="ORF">OG563_00590</name>
</gene>
<proteinExistence type="predicted"/>
<dbReference type="Pfam" id="PF00702">
    <property type="entry name" value="Hydrolase"/>
    <property type="match status" value="1"/>
</dbReference>
<dbReference type="Proteomes" id="UP001432062">
    <property type="component" value="Chromosome"/>
</dbReference>
<dbReference type="InterPro" id="IPR036412">
    <property type="entry name" value="HAD-like_sf"/>
</dbReference>
<dbReference type="SUPFAM" id="SSF56784">
    <property type="entry name" value="HAD-like"/>
    <property type="match status" value="1"/>
</dbReference>
<keyword evidence="2" id="KW-1185">Reference proteome</keyword>
<dbReference type="RefSeq" id="WP_327099712.1">
    <property type="nucleotide sequence ID" value="NZ_CP109149.1"/>
</dbReference>
<sequence>MNRTVLWDLDGTLVGLHRRRFKALMPLVAAQAFRGLTPPHRFLRVLPGVLEQVRANDSEHTNTDLMVRLLAERLRVAPDAVASQLKSLAETGFPRLRGCFPPEPLALDTVTRLQESGTVQVIATNPLWPDSTVTTRLGWGGYDPSVFTFRTSGENMRHSKPSNEFYRELLDRLGAEPGECVMIGNDAANDAPAALLGIPVFLVSVPKSAVPHEYSGLVSTGDWPRLREWLGIEEKSCSSS</sequence>
<reference evidence="1" key="1">
    <citation type="submission" date="2022-10" db="EMBL/GenBank/DDBJ databases">
        <title>The complete genomes of actinobacterial strains from the NBC collection.</title>
        <authorList>
            <person name="Joergensen T.S."/>
            <person name="Alvarez Arevalo M."/>
            <person name="Sterndorff E.B."/>
            <person name="Faurdal D."/>
            <person name="Vuksanovic O."/>
            <person name="Mourched A.-S."/>
            <person name="Charusanti P."/>
            <person name="Shaw S."/>
            <person name="Blin K."/>
            <person name="Weber T."/>
        </authorList>
    </citation>
    <scope>NUCLEOTIDE SEQUENCE</scope>
    <source>
        <strain evidence="1">NBC_01482</strain>
    </source>
</reference>
<evidence type="ECO:0000313" key="2">
    <source>
        <dbReference type="Proteomes" id="UP001432062"/>
    </source>
</evidence>
<evidence type="ECO:0000313" key="1">
    <source>
        <dbReference type="EMBL" id="WUV46796.1"/>
    </source>
</evidence>
<dbReference type="SFLD" id="SFLDG01129">
    <property type="entry name" value="C1.5:_HAD__Beta-PGM__Phosphata"/>
    <property type="match status" value="1"/>
</dbReference>
<dbReference type="GO" id="GO:0016787">
    <property type="term" value="F:hydrolase activity"/>
    <property type="evidence" value="ECO:0007669"/>
    <property type="project" value="UniProtKB-KW"/>
</dbReference>
<protein>
    <submittedName>
        <fullName evidence="1">HAD family hydrolase</fullName>
    </submittedName>
</protein>
<organism evidence="1 2">
    <name type="scientific">Nocardia vinacea</name>
    <dbReference type="NCBI Taxonomy" id="96468"/>
    <lineage>
        <taxon>Bacteria</taxon>
        <taxon>Bacillati</taxon>
        <taxon>Actinomycetota</taxon>
        <taxon>Actinomycetes</taxon>
        <taxon>Mycobacteriales</taxon>
        <taxon>Nocardiaceae</taxon>
        <taxon>Nocardia</taxon>
    </lineage>
</organism>
<keyword evidence="1" id="KW-0378">Hydrolase</keyword>
<dbReference type="Gene3D" id="3.40.50.1000">
    <property type="entry name" value="HAD superfamily/HAD-like"/>
    <property type="match status" value="1"/>
</dbReference>
<dbReference type="InterPro" id="IPR023214">
    <property type="entry name" value="HAD_sf"/>
</dbReference>